<dbReference type="EMBL" id="HBGA01027778">
    <property type="protein sequence ID" value="CAD8999259.1"/>
    <property type="molecule type" value="Transcribed_RNA"/>
</dbReference>
<proteinExistence type="predicted"/>
<evidence type="ECO:0000256" key="1">
    <source>
        <dbReference type="SAM" id="MobiDB-lite"/>
    </source>
</evidence>
<feature type="compositionally biased region" description="Polar residues" evidence="1">
    <location>
        <begin position="47"/>
        <end position="56"/>
    </location>
</feature>
<feature type="region of interest" description="Disordered" evidence="1">
    <location>
        <begin position="33"/>
        <end position="56"/>
    </location>
</feature>
<dbReference type="AlphaFoldDB" id="A0A7S1I2V4"/>
<accession>A0A7S1I2V4</accession>
<evidence type="ECO:0000313" key="2">
    <source>
        <dbReference type="EMBL" id="CAD8999259.1"/>
    </source>
</evidence>
<protein>
    <submittedName>
        <fullName evidence="2">Uncharacterized protein</fullName>
    </submittedName>
</protein>
<name>A0A7S1I2V4_9EUGL</name>
<sequence length="110" mass="12167">MLYVFRREDVCVHNYPYDEVTPSWDLKRRKCVNEKNKTSQRQKTRALPTNQLYTDGTASFLDPQSLVSDSDSDSLTTLESRASSSFSSISGSTSSSSSGSTSGYTSDNES</sequence>
<gene>
    <name evidence="2" type="ORF">EGYM00392_LOCUS10331</name>
</gene>
<organism evidence="2">
    <name type="scientific">Eutreptiella gymnastica</name>
    <dbReference type="NCBI Taxonomy" id="73025"/>
    <lineage>
        <taxon>Eukaryota</taxon>
        <taxon>Discoba</taxon>
        <taxon>Euglenozoa</taxon>
        <taxon>Euglenida</taxon>
        <taxon>Spirocuta</taxon>
        <taxon>Euglenophyceae</taxon>
        <taxon>Eutreptiales</taxon>
        <taxon>Eutreptiaceae</taxon>
        <taxon>Eutreptiella</taxon>
    </lineage>
</organism>
<feature type="region of interest" description="Disordered" evidence="1">
    <location>
        <begin position="80"/>
        <end position="110"/>
    </location>
</feature>
<reference evidence="2" key="1">
    <citation type="submission" date="2021-01" db="EMBL/GenBank/DDBJ databases">
        <authorList>
            <person name="Corre E."/>
            <person name="Pelletier E."/>
            <person name="Niang G."/>
            <person name="Scheremetjew M."/>
            <person name="Finn R."/>
            <person name="Kale V."/>
            <person name="Holt S."/>
            <person name="Cochrane G."/>
            <person name="Meng A."/>
            <person name="Brown T."/>
            <person name="Cohen L."/>
        </authorList>
    </citation>
    <scope>NUCLEOTIDE SEQUENCE</scope>
    <source>
        <strain evidence="2">NIES-381</strain>
    </source>
</reference>